<evidence type="ECO:0000313" key="6">
    <source>
        <dbReference type="Proteomes" id="UP000010445"/>
    </source>
</evidence>
<accession>L1ME87</accession>
<dbReference type="Pfam" id="PF01022">
    <property type="entry name" value="HTH_5"/>
    <property type="match status" value="1"/>
</dbReference>
<dbReference type="PANTHER" id="PTHR43132">
    <property type="entry name" value="ARSENICAL RESISTANCE OPERON REPRESSOR ARSR-RELATED"/>
    <property type="match status" value="1"/>
</dbReference>
<dbReference type="STRING" id="1035195.HMPREF9997_01811"/>
<dbReference type="InterPro" id="IPR001845">
    <property type="entry name" value="HTH_ArsR_DNA-bd_dom"/>
</dbReference>
<dbReference type="OrthoDB" id="9810923at2"/>
<evidence type="ECO:0000256" key="3">
    <source>
        <dbReference type="ARBA" id="ARBA00023163"/>
    </source>
</evidence>
<dbReference type="SUPFAM" id="SSF46785">
    <property type="entry name" value="Winged helix' DNA-binding domain"/>
    <property type="match status" value="1"/>
</dbReference>
<dbReference type="eggNOG" id="COG0640">
    <property type="taxonomic scope" value="Bacteria"/>
</dbReference>
<dbReference type="GO" id="GO:0003677">
    <property type="term" value="F:DNA binding"/>
    <property type="evidence" value="ECO:0007669"/>
    <property type="project" value="UniProtKB-KW"/>
</dbReference>
<protein>
    <submittedName>
        <fullName evidence="5">Transcriptional regulator, ArsR family</fullName>
    </submittedName>
</protein>
<evidence type="ECO:0000259" key="4">
    <source>
        <dbReference type="PROSITE" id="PS50987"/>
    </source>
</evidence>
<dbReference type="InterPro" id="IPR036388">
    <property type="entry name" value="WH-like_DNA-bd_sf"/>
</dbReference>
<dbReference type="SMART" id="SM00418">
    <property type="entry name" value="HTH_ARSR"/>
    <property type="match status" value="1"/>
</dbReference>
<dbReference type="Proteomes" id="UP000010445">
    <property type="component" value="Unassembled WGS sequence"/>
</dbReference>
<sequence>MSAQPQPTEPSFVHDIDAESGIFDSATGTLKLLAEPTRLHILWLLSERERNVTELVEVTGVARTVVSQHLAKLRLGGLVQTRRVGRSVIYRVDDGHLNRLVFESLNHADHQMTGEPAHE</sequence>
<organism evidence="5 6">
    <name type="scientific">Corynebacterium durum F0235</name>
    <dbReference type="NCBI Taxonomy" id="1035195"/>
    <lineage>
        <taxon>Bacteria</taxon>
        <taxon>Bacillati</taxon>
        <taxon>Actinomycetota</taxon>
        <taxon>Actinomycetes</taxon>
        <taxon>Mycobacteriales</taxon>
        <taxon>Corynebacteriaceae</taxon>
        <taxon>Corynebacterium</taxon>
    </lineage>
</organism>
<dbReference type="PANTHER" id="PTHR43132:SF8">
    <property type="entry name" value="HTH-TYPE TRANSCRIPTIONAL REGULATOR KMTR"/>
    <property type="match status" value="1"/>
</dbReference>
<dbReference type="PROSITE" id="PS50987">
    <property type="entry name" value="HTH_ARSR_2"/>
    <property type="match status" value="1"/>
</dbReference>
<dbReference type="CDD" id="cd00090">
    <property type="entry name" value="HTH_ARSR"/>
    <property type="match status" value="1"/>
</dbReference>
<dbReference type="AlphaFoldDB" id="L1ME87"/>
<feature type="domain" description="HTH arsR-type" evidence="4">
    <location>
        <begin position="18"/>
        <end position="112"/>
    </location>
</feature>
<dbReference type="InterPro" id="IPR036390">
    <property type="entry name" value="WH_DNA-bd_sf"/>
</dbReference>
<dbReference type="InterPro" id="IPR011991">
    <property type="entry name" value="ArsR-like_HTH"/>
</dbReference>
<evidence type="ECO:0000256" key="2">
    <source>
        <dbReference type="ARBA" id="ARBA00023125"/>
    </source>
</evidence>
<dbReference type="PRINTS" id="PR00778">
    <property type="entry name" value="HTHARSR"/>
</dbReference>
<reference evidence="5 6" key="1">
    <citation type="submission" date="2012-05" db="EMBL/GenBank/DDBJ databases">
        <authorList>
            <person name="Weinstock G."/>
            <person name="Sodergren E."/>
            <person name="Lobos E.A."/>
            <person name="Fulton L."/>
            <person name="Fulton R."/>
            <person name="Courtney L."/>
            <person name="Fronick C."/>
            <person name="O'Laughlin M."/>
            <person name="Godfrey J."/>
            <person name="Wilson R.M."/>
            <person name="Miner T."/>
            <person name="Farmer C."/>
            <person name="Delehaunty K."/>
            <person name="Cordes M."/>
            <person name="Minx P."/>
            <person name="Tomlinson C."/>
            <person name="Chen J."/>
            <person name="Wollam A."/>
            <person name="Pepin K.H."/>
            <person name="Bhonagiri V."/>
            <person name="Zhang X."/>
            <person name="Suruliraj S."/>
            <person name="Warren W."/>
            <person name="Mitreva M."/>
            <person name="Mardis E.R."/>
            <person name="Wilson R.K."/>
        </authorList>
    </citation>
    <scope>NUCLEOTIDE SEQUENCE [LARGE SCALE GENOMIC DNA]</scope>
    <source>
        <strain evidence="5 6">F0235</strain>
    </source>
</reference>
<comment type="caution">
    <text evidence="5">The sequence shown here is derived from an EMBL/GenBank/DDBJ whole genome shotgun (WGS) entry which is preliminary data.</text>
</comment>
<dbReference type="HOGENOM" id="CLU_097806_7_2_11"/>
<keyword evidence="6" id="KW-1185">Reference proteome</keyword>
<dbReference type="Gene3D" id="1.10.10.10">
    <property type="entry name" value="Winged helix-like DNA-binding domain superfamily/Winged helix DNA-binding domain"/>
    <property type="match status" value="1"/>
</dbReference>
<dbReference type="GO" id="GO:0003700">
    <property type="term" value="F:DNA-binding transcription factor activity"/>
    <property type="evidence" value="ECO:0007669"/>
    <property type="project" value="InterPro"/>
</dbReference>
<dbReference type="RefSeq" id="WP_006064036.1">
    <property type="nucleotide sequence ID" value="NZ_KB290831.1"/>
</dbReference>
<keyword evidence="1" id="KW-0805">Transcription regulation</keyword>
<gene>
    <name evidence="5" type="ORF">HMPREF9997_01811</name>
</gene>
<dbReference type="PATRIC" id="fig|1035195.3.peg.1636"/>
<proteinExistence type="predicted"/>
<dbReference type="NCBIfam" id="NF033788">
    <property type="entry name" value="HTH_metalloreg"/>
    <property type="match status" value="1"/>
</dbReference>
<dbReference type="EMBL" id="AMEM01000024">
    <property type="protein sequence ID" value="EKX89340.1"/>
    <property type="molecule type" value="Genomic_DNA"/>
</dbReference>
<evidence type="ECO:0000256" key="1">
    <source>
        <dbReference type="ARBA" id="ARBA00023015"/>
    </source>
</evidence>
<name>L1ME87_9CORY</name>
<evidence type="ECO:0000313" key="5">
    <source>
        <dbReference type="EMBL" id="EKX89340.1"/>
    </source>
</evidence>
<dbReference type="InterPro" id="IPR051011">
    <property type="entry name" value="Metal_resp_trans_reg"/>
</dbReference>
<keyword evidence="3" id="KW-0804">Transcription</keyword>
<keyword evidence="2" id="KW-0238">DNA-binding</keyword>